<dbReference type="EMBL" id="JUGD01000017">
    <property type="protein sequence ID" value="RAM63663.1"/>
    <property type="molecule type" value="Genomic_DNA"/>
</dbReference>
<dbReference type="SUPFAM" id="SSF51206">
    <property type="entry name" value="cAMP-binding domain-like"/>
    <property type="match status" value="1"/>
</dbReference>
<dbReference type="PANTHER" id="PTHR24567">
    <property type="entry name" value="CRP FAMILY TRANSCRIPTIONAL REGULATORY PROTEIN"/>
    <property type="match status" value="1"/>
</dbReference>
<name>A0ABX9C0Q2_9BURK</name>
<dbReference type="Gene3D" id="2.60.120.10">
    <property type="entry name" value="Jelly Rolls"/>
    <property type="match status" value="1"/>
</dbReference>
<reference evidence="6 7" key="1">
    <citation type="submission" date="2014-12" db="EMBL/GenBank/DDBJ databases">
        <title>Complete genome sequence of Herbaspirillum rubrisubalbicans Os38.</title>
        <authorList>
            <person name="Chen M."/>
            <person name="An Q."/>
        </authorList>
    </citation>
    <scope>NUCLEOTIDE SEQUENCE [LARGE SCALE GENOMIC DNA]</scope>
    <source>
        <strain evidence="6 7">Os38</strain>
    </source>
</reference>
<protein>
    <submittedName>
        <fullName evidence="6">Cyclic nucleotide-binding protein</fullName>
    </submittedName>
</protein>
<dbReference type="PANTHER" id="PTHR24567:SF68">
    <property type="entry name" value="DNA-BINDING TRANSCRIPTIONAL DUAL REGULATOR CRP"/>
    <property type="match status" value="1"/>
</dbReference>
<accession>A0ABX9C0Q2</accession>
<feature type="domain" description="Cyclic nucleotide-binding" evidence="5">
    <location>
        <begin position="34"/>
        <end position="128"/>
    </location>
</feature>
<dbReference type="InterPro" id="IPR012318">
    <property type="entry name" value="HTH_CRP"/>
</dbReference>
<evidence type="ECO:0000256" key="3">
    <source>
        <dbReference type="ARBA" id="ARBA00023163"/>
    </source>
</evidence>
<dbReference type="RefSeq" id="WP_112068835.1">
    <property type="nucleotide sequence ID" value="NZ_JUGD01000017.1"/>
</dbReference>
<dbReference type="Proteomes" id="UP000248631">
    <property type="component" value="Unassembled WGS sequence"/>
</dbReference>
<evidence type="ECO:0000259" key="5">
    <source>
        <dbReference type="PROSITE" id="PS50042"/>
    </source>
</evidence>
<dbReference type="CDD" id="cd00038">
    <property type="entry name" value="CAP_ED"/>
    <property type="match status" value="1"/>
</dbReference>
<keyword evidence="7" id="KW-1185">Reference proteome</keyword>
<keyword evidence="2" id="KW-0238">DNA-binding</keyword>
<keyword evidence="3" id="KW-0804">Transcription</keyword>
<dbReference type="SMART" id="SM00100">
    <property type="entry name" value="cNMP"/>
    <property type="match status" value="1"/>
</dbReference>
<feature type="region of interest" description="Disordered" evidence="4">
    <location>
        <begin position="1"/>
        <end position="22"/>
    </location>
</feature>
<dbReference type="InterPro" id="IPR036388">
    <property type="entry name" value="WH-like_DNA-bd_sf"/>
</dbReference>
<dbReference type="InterPro" id="IPR036390">
    <property type="entry name" value="WH_DNA-bd_sf"/>
</dbReference>
<dbReference type="PROSITE" id="PS50042">
    <property type="entry name" value="CNMP_BINDING_3"/>
    <property type="match status" value="1"/>
</dbReference>
<evidence type="ECO:0000313" key="6">
    <source>
        <dbReference type="EMBL" id="RAM63663.1"/>
    </source>
</evidence>
<proteinExistence type="predicted"/>
<comment type="caution">
    <text evidence="6">The sequence shown here is derived from an EMBL/GenBank/DDBJ whole genome shotgun (WGS) entry which is preliminary data.</text>
</comment>
<evidence type="ECO:0000256" key="4">
    <source>
        <dbReference type="SAM" id="MobiDB-lite"/>
    </source>
</evidence>
<dbReference type="InterPro" id="IPR018490">
    <property type="entry name" value="cNMP-bd_dom_sf"/>
</dbReference>
<evidence type="ECO:0000256" key="1">
    <source>
        <dbReference type="ARBA" id="ARBA00023015"/>
    </source>
</evidence>
<keyword evidence="1" id="KW-0805">Transcription regulation</keyword>
<organism evidence="6 7">
    <name type="scientific">Herbaspirillum rubrisubalbicans</name>
    <dbReference type="NCBI Taxonomy" id="80842"/>
    <lineage>
        <taxon>Bacteria</taxon>
        <taxon>Pseudomonadati</taxon>
        <taxon>Pseudomonadota</taxon>
        <taxon>Betaproteobacteria</taxon>
        <taxon>Burkholderiales</taxon>
        <taxon>Oxalobacteraceae</taxon>
        <taxon>Herbaspirillum</taxon>
    </lineage>
</organism>
<evidence type="ECO:0000313" key="7">
    <source>
        <dbReference type="Proteomes" id="UP000248631"/>
    </source>
</evidence>
<sequence>MLHTEGRGHHRKGTNSRREQSGASLESALRQATWYAQLDDAVQASILAQAREITLEAGSYLFGAGEQPRGWYGVIDGLLTWKALDEDGRSLSMAGFSAGSWFGEASVIRAKPYEYHVAALRYSRLVLIPADTCDTLFRHHHAFSNAVMRHLAERVNFFMAMFAAHVLADMEVKIARILASMFDKELHPRTQPHLHINQEELANLCGVSRQRCNAVLKSLSQAGLIAVEYSGVTVLDLEGLRHHGPSARLGR</sequence>
<dbReference type="InterPro" id="IPR014710">
    <property type="entry name" value="RmlC-like_jellyroll"/>
</dbReference>
<dbReference type="InterPro" id="IPR000595">
    <property type="entry name" value="cNMP-bd_dom"/>
</dbReference>
<dbReference type="Pfam" id="PF00027">
    <property type="entry name" value="cNMP_binding"/>
    <property type="match status" value="1"/>
</dbReference>
<dbReference type="Gene3D" id="1.10.10.10">
    <property type="entry name" value="Winged helix-like DNA-binding domain superfamily/Winged helix DNA-binding domain"/>
    <property type="match status" value="1"/>
</dbReference>
<dbReference type="InterPro" id="IPR050397">
    <property type="entry name" value="Env_Response_Regulators"/>
</dbReference>
<dbReference type="Pfam" id="PF13545">
    <property type="entry name" value="HTH_Crp_2"/>
    <property type="match status" value="1"/>
</dbReference>
<gene>
    <name evidence="6" type="ORF">RB24_14295</name>
</gene>
<dbReference type="SUPFAM" id="SSF46785">
    <property type="entry name" value="Winged helix' DNA-binding domain"/>
    <property type="match status" value="1"/>
</dbReference>
<evidence type="ECO:0000256" key="2">
    <source>
        <dbReference type="ARBA" id="ARBA00023125"/>
    </source>
</evidence>